<dbReference type="Proteomes" id="UP000000933">
    <property type="component" value="Chromosome"/>
</dbReference>
<dbReference type="EMBL" id="FP565814">
    <property type="protein sequence ID" value="CBH23993.1"/>
    <property type="molecule type" value="Genomic_DNA"/>
</dbReference>
<gene>
    <name evidence="2" type="ordered locus">SRM_01072</name>
</gene>
<evidence type="ECO:0000313" key="2">
    <source>
        <dbReference type="EMBL" id="CBH23993.1"/>
    </source>
</evidence>
<proteinExistence type="predicted"/>
<accession>D5H7I8</accession>
<protein>
    <submittedName>
        <fullName evidence="2">Uncharacterized protein</fullName>
    </submittedName>
</protein>
<dbReference type="HOGENOM" id="CLU_2452868_0_0_10"/>
<reference evidence="2 3" key="1">
    <citation type="journal article" date="2010" name="ISME J.">
        <title>Fine-scale evolution: genomic, phenotypic and ecological differentiation in two coexisting Salinibacter ruber strains.</title>
        <authorList>
            <person name="Pena A."/>
            <person name="Teeling H."/>
            <person name="Huerta-Cepas J."/>
            <person name="Santos F."/>
            <person name="Yarza P."/>
            <person name="Brito-Echeverria J."/>
            <person name="Lucio M."/>
            <person name="Schmitt-Kopplin P."/>
            <person name="Meseguer I."/>
            <person name="Schenowitz C."/>
            <person name="Dossat C."/>
            <person name="Barbe V."/>
            <person name="Dopazo J."/>
            <person name="Rossello-Mora R."/>
            <person name="Schuler M."/>
            <person name="Glockner F.O."/>
            <person name="Amann R."/>
            <person name="Gabaldon T."/>
            <person name="Anton J."/>
        </authorList>
    </citation>
    <scope>NUCLEOTIDE SEQUENCE [LARGE SCALE GENOMIC DNA]</scope>
    <source>
        <strain evidence="2 3">M8</strain>
    </source>
</reference>
<reference evidence="3" key="2">
    <citation type="submission" date="2010-04" db="EMBL/GenBank/DDBJ databases">
        <title>Genome sequence of Salinibacter ruber M8.</title>
        <authorList>
            <consortium name="Genoscope"/>
        </authorList>
    </citation>
    <scope>NUCLEOTIDE SEQUENCE [LARGE SCALE GENOMIC DNA]</scope>
    <source>
        <strain evidence="3">M8</strain>
    </source>
</reference>
<name>D5H7I8_SALRM</name>
<sequence length="89" mass="10126">MNDFDRQNFRSFSSSLPHGRSKPDYLCRLKTAAARVQMQGVLCALLRDLGVMRARVMVLPASIKLFVTIHDEYPIGIAVFCRSPHELYV</sequence>
<dbReference type="KEGG" id="srm:SRM_01072"/>
<dbReference type="AlphaFoldDB" id="D5H7I8"/>
<feature type="region of interest" description="Disordered" evidence="1">
    <location>
        <begin position="1"/>
        <end position="22"/>
    </location>
</feature>
<organism evidence="2 3">
    <name type="scientific">Salinibacter ruber (strain M8)</name>
    <dbReference type="NCBI Taxonomy" id="761659"/>
    <lineage>
        <taxon>Bacteria</taxon>
        <taxon>Pseudomonadati</taxon>
        <taxon>Rhodothermota</taxon>
        <taxon>Rhodothermia</taxon>
        <taxon>Rhodothermales</taxon>
        <taxon>Salinibacteraceae</taxon>
        <taxon>Salinibacter</taxon>
    </lineage>
</organism>
<evidence type="ECO:0000256" key="1">
    <source>
        <dbReference type="SAM" id="MobiDB-lite"/>
    </source>
</evidence>
<evidence type="ECO:0000313" key="3">
    <source>
        <dbReference type="Proteomes" id="UP000000933"/>
    </source>
</evidence>